<feature type="transmembrane region" description="Helical" evidence="1">
    <location>
        <begin position="30"/>
        <end position="50"/>
    </location>
</feature>
<dbReference type="Gene3D" id="1.10.10.60">
    <property type="entry name" value="Homeodomain-like"/>
    <property type="match status" value="1"/>
</dbReference>
<feature type="transmembrane region" description="Helical" evidence="1">
    <location>
        <begin position="89"/>
        <end position="109"/>
    </location>
</feature>
<proteinExistence type="predicted"/>
<feature type="transmembrane region" description="Helical" evidence="1">
    <location>
        <begin position="188"/>
        <end position="210"/>
    </location>
</feature>
<dbReference type="Proteomes" id="UP000255024">
    <property type="component" value="Unassembled WGS sequence"/>
</dbReference>
<name>A0A378RL38_MYROD</name>
<keyword evidence="1" id="KW-0472">Membrane</keyword>
<keyword evidence="1" id="KW-1133">Transmembrane helix</keyword>
<feature type="transmembrane region" description="Helical" evidence="1">
    <location>
        <begin position="121"/>
        <end position="144"/>
    </location>
</feature>
<dbReference type="PROSITE" id="PS01124">
    <property type="entry name" value="HTH_ARAC_FAMILY_2"/>
    <property type="match status" value="1"/>
</dbReference>
<feature type="domain" description="HTH araC/xylS-type" evidence="2">
    <location>
        <begin position="278"/>
        <end position="355"/>
    </location>
</feature>
<reference evidence="3 4" key="1">
    <citation type="submission" date="2018-06" db="EMBL/GenBank/DDBJ databases">
        <authorList>
            <consortium name="Pathogen Informatics"/>
            <person name="Doyle S."/>
        </authorList>
    </citation>
    <scope>NUCLEOTIDE SEQUENCE [LARGE SCALE GENOMIC DNA]</scope>
    <source>
        <strain evidence="3 4">NCTC11179</strain>
    </source>
</reference>
<feature type="transmembrane region" description="Helical" evidence="1">
    <location>
        <begin position="56"/>
        <end position="77"/>
    </location>
</feature>
<sequence length="365" mass="43135">MISAMTCGIIFLVIFHKSLSIRENKIRQTLGGYYLLMIVLWLTVNIALDYGHHKLYFIPFLFLLIQLTHVVFYHFFCHLVPTKDKFNTLHYKIAGIIFIMTGALVYILHRTTGFNTLDLNYFFFEYLYVYATLNMLCYTGLCLFRVYKAHLEQSHSKQSPLSLNWIHYLLLLKVLFLILFIFNNHRVFSVYLILVFIIAIQHIILTYNILQRNIEKKPKLENKTNVMLPSGQIVSVDHQGIIENVTLVESTAKTNLETSSLLTEQDFLAYFTKEKPYLNKQYKLDDLVTHFGLNRTYVSKFINITFNSNLSQFINSYRLKEVEELKKAHPTHEIEEIILQAGFSNYRHYLRAKERFEQDKKRIKP</sequence>
<keyword evidence="4" id="KW-1185">Reference proteome</keyword>
<feature type="transmembrane region" description="Helical" evidence="1">
    <location>
        <begin position="165"/>
        <end position="182"/>
    </location>
</feature>
<protein>
    <submittedName>
        <fullName evidence="3">Helix-turn-helix domain</fullName>
    </submittedName>
</protein>
<dbReference type="AlphaFoldDB" id="A0A378RL38"/>
<evidence type="ECO:0000256" key="1">
    <source>
        <dbReference type="SAM" id="Phobius"/>
    </source>
</evidence>
<dbReference type="InterPro" id="IPR018060">
    <property type="entry name" value="HTH_AraC"/>
</dbReference>
<dbReference type="EMBL" id="UGQL01000001">
    <property type="protein sequence ID" value="STZ27715.1"/>
    <property type="molecule type" value="Genomic_DNA"/>
</dbReference>
<accession>A0A378RL38</accession>
<evidence type="ECO:0000259" key="2">
    <source>
        <dbReference type="PROSITE" id="PS01124"/>
    </source>
</evidence>
<evidence type="ECO:0000313" key="4">
    <source>
        <dbReference type="Proteomes" id="UP000255024"/>
    </source>
</evidence>
<dbReference type="GO" id="GO:0003700">
    <property type="term" value="F:DNA-binding transcription factor activity"/>
    <property type="evidence" value="ECO:0007669"/>
    <property type="project" value="InterPro"/>
</dbReference>
<dbReference type="GO" id="GO:0043565">
    <property type="term" value="F:sequence-specific DNA binding"/>
    <property type="evidence" value="ECO:0007669"/>
    <property type="project" value="InterPro"/>
</dbReference>
<keyword evidence="1" id="KW-0812">Transmembrane</keyword>
<gene>
    <name evidence="3" type="ORF">NCTC11179_01251</name>
</gene>
<evidence type="ECO:0000313" key="3">
    <source>
        <dbReference type="EMBL" id="STZ27715.1"/>
    </source>
</evidence>
<organism evidence="3 4">
    <name type="scientific">Myroides odoratus</name>
    <name type="common">Flavobacterium odoratum</name>
    <dbReference type="NCBI Taxonomy" id="256"/>
    <lineage>
        <taxon>Bacteria</taxon>
        <taxon>Pseudomonadati</taxon>
        <taxon>Bacteroidota</taxon>
        <taxon>Flavobacteriia</taxon>
        <taxon>Flavobacteriales</taxon>
        <taxon>Flavobacteriaceae</taxon>
        <taxon>Myroides</taxon>
    </lineage>
</organism>